<dbReference type="InterPro" id="IPR056884">
    <property type="entry name" value="NPHP3-like_N"/>
</dbReference>
<name>A0AAN6MSF5_9PEZI</name>
<keyword evidence="4" id="KW-1185">Reference proteome</keyword>
<dbReference type="Gene3D" id="3.40.50.300">
    <property type="entry name" value="P-loop containing nucleotide triphosphate hydrolases"/>
    <property type="match status" value="1"/>
</dbReference>
<comment type="caution">
    <text evidence="3">The sequence shown here is derived from an EMBL/GenBank/DDBJ whole genome shotgun (WGS) entry which is preliminary data.</text>
</comment>
<evidence type="ECO:0000313" key="3">
    <source>
        <dbReference type="EMBL" id="KAK3904902.1"/>
    </source>
</evidence>
<dbReference type="InterPro" id="IPR027417">
    <property type="entry name" value="P-loop_NTPase"/>
</dbReference>
<protein>
    <recommendedName>
        <fullName evidence="2">Nephrocystin 3-like N-terminal domain-containing protein</fullName>
    </recommendedName>
</protein>
<dbReference type="PANTHER" id="PTHR10039">
    <property type="entry name" value="AMELOGENIN"/>
    <property type="match status" value="1"/>
</dbReference>
<feature type="domain" description="Nephrocystin 3-like N-terminal" evidence="2">
    <location>
        <begin position="261"/>
        <end position="425"/>
    </location>
</feature>
<dbReference type="SUPFAM" id="SSF52540">
    <property type="entry name" value="P-loop containing nucleoside triphosphate hydrolases"/>
    <property type="match status" value="1"/>
</dbReference>
<dbReference type="Pfam" id="PF24883">
    <property type="entry name" value="NPHP3_N"/>
    <property type="match status" value="1"/>
</dbReference>
<gene>
    <name evidence="3" type="ORF">C8A05DRAFT_13258</name>
</gene>
<keyword evidence="1" id="KW-0677">Repeat</keyword>
<accession>A0AAN6MSF5</accession>
<reference evidence="3" key="1">
    <citation type="journal article" date="2023" name="Mol. Phylogenet. Evol.">
        <title>Genome-scale phylogeny and comparative genomics of the fungal order Sordariales.</title>
        <authorList>
            <person name="Hensen N."/>
            <person name="Bonometti L."/>
            <person name="Westerberg I."/>
            <person name="Brannstrom I.O."/>
            <person name="Guillou S."/>
            <person name="Cros-Aarteil S."/>
            <person name="Calhoun S."/>
            <person name="Haridas S."/>
            <person name="Kuo A."/>
            <person name="Mondo S."/>
            <person name="Pangilinan J."/>
            <person name="Riley R."/>
            <person name="LaButti K."/>
            <person name="Andreopoulos B."/>
            <person name="Lipzen A."/>
            <person name="Chen C."/>
            <person name="Yan M."/>
            <person name="Daum C."/>
            <person name="Ng V."/>
            <person name="Clum A."/>
            <person name="Steindorff A."/>
            <person name="Ohm R.A."/>
            <person name="Martin F."/>
            <person name="Silar P."/>
            <person name="Natvig D.O."/>
            <person name="Lalanne C."/>
            <person name="Gautier V."/>
            <person name="Ament-Velasquez S.L."/>
            <person name="Kruys A."/>
            <person name="Hutchinson M.I."/>
            <person name="Powell A.J."/>
            <person name="Barry K."/>
            <person name="Miller A.N."/>
            <person name="Grigoriev I.V."/>
            <person name="Debuchy R."/>
            <person name="Gladieux P."/>
            <person name="Hiltunen Thoren M."/>
            <person name="Johannesson H."/>
        </authorList>
    </citation>
    <scope>NUCLEOTIDE SEQUENCE</scope>
    <source>
        <strain evidence="3">CBS 103.79</strain>
    </source>
</reference>
<organism evidence="3 4">
    <name type="scientific">Staphylotrichum tortipilum</name>
    <dbReference type="NCBI Taxonomy" id="2831512"/>
    <lineage>
        <taxon>Eukaryota</taxon>
        <taxon>Fungi</taxon>
        <taxon>Dikarya</taxon>
        <taxon>Ascomycota</taxon>
        <taxon>Pezizomycotina</taxon>
        <taxon>Sordariomycetes</taxon>
        <taxon>Sordariomycetidae</taxon>
        <taxon>Sordariales</taxon>
        <taxon>Chaetomiaceae</taxon>
        <taxon>Staphylotrichum</taxon>
    </lineage>
</organism>
<proteinExistence type="predicted"/>
<dbReference type="EMBL" id="MU855379">
    <property type="protein sequence ID" value="KAK3904902.1"/>
    <property type="molecule type" value="Genomic_DNA"/>
</dbReference>
<sequence length="457" mass="51419">MDPVSAIGLASGILSFITFSTSLIQGAIHICDSLDGQSDENRCREAIANDMKSLATRMFPPDDSRLSGEEKGLCLLASECRDLSDKLVNLLGRIKAKDPQSKRQSLWSALKNKVSEKEKVDLEQRLDHCRSQLTLQLAFLNKHSISALVKSAESHAANVKQLCDNIEHLRQGVQVASFGPEAQEHIRHMVSVQGKALSTIVQNRIVKGLEFEGMHDRFDMVDEAHYKTFRWIFEVEDEDATSKPTAGVRVEERRGVNQRANETFTTWLSSGEGLFHISGKPGSGKSTLMKYLGDHDGTHTNLTKWADGRNLVVAKFFFWRPGSRKQKSLDGLYQSLLHSVLKQRPDLISEIMPELWKEAREAPWQIQTNLSIPTKDIRAAFDHLIDITSLDANHCFCFFIDGLDEYQGTAQNDTKEMVKLLVRWTKVAPRHILPQRLLPAREPLALDPIVGRDATNL</sequence>
<evidence type="ECO:0000313" key="4">
    <source>
        <dbReference type="Proteomes" id="UP001303889"/>
    </source>
</evidence>
<reference evidence="3" key="2">
    <citation type="submission" date="2023-05" db="EMBL/GenBank/DDBJ databases">
        <authorList>
            <consortium name="Lawrence Berkeley National Laboratory"/>
            <person name="Steindorff A."/>
            <person name="Hensen N."/>
            <person name="Bonometti L."/>
            <person name="Westerberg I."/>
            <person name="Brannstrom I.O."/>
            <person name="Guillou S."/>
            <person name="Cros-Aarteil S."/>
            <person name="Calhoun S."/>
            <person name="Haridas S."/>
            <person name="Kuo A."/>
            <person name="Mondo S."/>
            <person name="Pangilinan J."/>
            <person name="Riley R."/>
            <person name="Labutti K."/>
            <person name="Andreopoulos B."/>
            <person name="Lipzen A."/>
            <person name="Chen C."/>
            <person name="Yanf M."/>
            <person name="Daum C."/>
            <person name="Ng V."/>
            <person name="Clum A."/>
            <person name="Ohm R."/>
            <person name="Martin F."/>
            <person name="Silar P."/>
            <person name="Natvig D."/>
            <person name="Lalanne C."/>
            <person name="Gautier V."/>
            <person name="Ament-Velasquez S.L."/>
            <person name="Kruys A."/>
            <person name="Hutchinson M.I."/>
            <person name="Powell A.J."/>
            <person name="Barry K."/>
            <person name="Miller A.N."/>
            <person name="Grigoriev I.V."/>
            <person name="Debuchy R."/>
            <person name="Gladieux P."/>
            <person name="Thoren M.H."/>
            <person name="Johannesson H."/>
        </authorList>
    </citation>
    <scope>NUCLEOTIDE SEQUENCE</scope>
    <source>
        <strain evidence="3">CBS 103.79</strain>
    </source>
</reference>
<evidence type="ECO:0000256" key="1">
    <source>
        <dbReference type="ARBA" id="ARBA00022737"/>
    </source>
</evidence>
<dbReference type="AlphaFoldDB" id="A0AAN6MSF5"/>
<dbReference type="Proteomes" id="UP001303889">
    <property type="component" value="Unassembled WGS sequence"/>
</dbReference>
<dbReference type="PANTHER" id="PTHR10039:SF5">
    <property type="entry name" value="NACHT DOMAIN-CONTAINING PROTEIN"/>
    <property type="match status" value="1"/>
</dbReference>
<evidence type="ECO:0000259" key="2">
    <source>
        <dbReference type="Pfam" id="PF24883"/>
    </source>
</evidence>